<feature type="domain" description="Tyr recombinase" evidence="5">
    <location>
        <begin position="4"/>
        <end position="191"/>
    </location>
</feature>
<dbReference type="SUPFAM" id="SSF56349">
    <property type="entry name" value="DNA breaking-rejoining enzymes"/>
    <property type="match status" value="1"/>
</dbReference>
<organism evidence="6 7">
    <name type="scientific">Paramagnetospirillum magneticum (strain ATCC 700264 / AMB-1)</name>
    <name type="common">Magnetospirillum magneticum</name>
    <dbReference type="NCBI Taxonomy" id="342108"/>
    <lineage>
        <taxon>Bacteria</taxon>
        <taxon>Pseudomonadati</taxon>
        <taxon>Pseudomonadota</taxon>
        <taxon>Alphaproteobacteria</taxon>
        <taxon>Rhodospirillales</taxon>
        <taxon>Magnetospirillaceae</taxon>
        <taxon>Paramagnetospirillum</taxon>
    </lineage>
</organism>
<proteinExistence type="inferred from homology"/>
<comment type="similarity">
    <text evidence="1">Belongs to the 'phage' integrase family.</text>
</comment>
<protein>
    <recommendedName>
        <fullName evidence="5">Tyr recombinase domain-containing protein</fullName>
    </recommendedName>
</protein>
<keyword evidence="4" id="KW-0233">DNA recombination</keyword>
<evidence type="ECO:0000313" key="6">
    <source>
        <dbReference type="EMBL" id="BAE50434.1"/>
    </source>
</evidence>
<dbReference type="GO" id="GO:0006310">
    <property type="term" value="P:DNA recombination"/>
    <property type="evidence" value="ECO:0007669"/>
    <property type="project" value="UniProtKB-KW"/>
</dbReference>
<dbReference type="KEGG" id="mag:amb1630"/>
<dbReference type="InterPro" id="IPR002104">
    <property type="entry name" value="Integrase_catalytic"/>
</dbReference>
<dbReference type="RefSeq" id="WP_011384039.1">
    <property type="nucleotide sequence ID" value="NC_007626.1"/>
</dbReference>
<dbReference type="PANTHER" id="PTHR30349:SF41">
    <property type="entry name" value="INTEGRASE_RECOMBINASE PROTEIN MJ0367-RELATED"/>
    <property type="match status" value="1"/>
</dbReference>
<dbReference type="OrthoDB" id="67979at2"/>
<keyword evidence="3" id="KW-0238">DNA-binding</keyword>
<evidence type="ECO:0000313" key="7">
    <source>
        <dbReference type="Proteomes" id="UP000007058"/>
    </source>
</evidence>
<evidence type="ECO:0000256" key="2">
    <source>
        <dbReference type="ARBA" id="ARBA00022908"/>
    </source>
</evidence>
<dbReference type="Gene3D" id="1.10.443.10">
    <property type="entry name" value="Intergrase catalytic core"/>
    <property type="match status" value="1"/>
</dbReference>
<gene>
    <name evidence="6" type="ordered locus">amb1630</name>
</gene>
<dbReference type="HOGENOM" id="CLU_027562_29_0_5"/>
<dbReference type="CDD" id="cd00397">
    <property type="entry name" value="DNA_BRE_C"/>
    <property type="match status" value="1"/>
</dbReference>
<dbReference type="InterPro" id="IPR050090">
    <property type="entry name" value="Tyrosine_recombinase_XerCD"/>
</dbReference>
<dbReference type="InterPro" id="IPR011010">
    <property type="entry name" value="DNA_brk_join_enz"/>
</dbReference>
<keyword evidence="2" id="KW-0229">DNA integration</keyword>
<dbReference type="PROSITE" id="PS51898">
    <property type="entry name" value="TYR_RECOMBINASE"/>
    <property type="match status" value="1"/>
</dbReference>
<dbReference type="InterPro" id="IPR013762">
    <property type="entry name" value="Integrase-like_cat_sf"/>
</dbReference>
<dbReference type="EMBL" id="AP007255">
    <property type="protein sequence ID" value="BAE50434.1"/>
    <property type="molecule type" value="Genomic_DNA"/>
</dbReference>
<dbReference type="Pfam" id="PF00589">
    <property type="entry name" value="Phage_integrase"/>
    <property type="match status" value="1"/>
</dbReference>
<accession>Q2W6U1</accession>
<name>Q2W6U1_PARM1</name>
<dbReference type="STRING" id="342108.amb1630"/>
<dbReference type="PANTHER" id="PTHR30349">
    <property type="entry name" value="PHAGE INTEGRASE-RELATED"/>
    <property type="match status" value="1"/>
</dbReference>
<evidence type="ECO:0000256" key="1">
    <source>
        <dbReference type="ARBA" id="ARBA00008857"/>
    </source>
</evidence>
<dbReference type="GO" id="GO:0015074">
    <property type="term" value="P:DNA integration"/>
    <property type="evidence" value="ECO:0007669"/>
    <property type="project" value="UniProtKB-KW"/>
</dbReference>
<keyword evidence="7" id="KW-1185">Reference proteome</keyword>
<dbReference type="AlphaFoldDB" id="Q2W6U1"/>
<evidence type="ECO:0000256" key="4">
    <source>
        <dbReference type="ARBA" id="ARBA00023172"/>
    </source>
</evidence>
<evidence type="ECO:0000256" key="3">
    <source>
        <dbReference type="ARBA" id="ARBA00023125"/>
    </source>
</evidence>
<sequence length="193" mass="21111">MAGKQAKVLTATQISTVLLHLGSTRHGVRDRVMFLLSAKAGLRAKEIACITWSMVLTATGEVGDMIHLEDKATKRASGRSIPMNRELRSALVELHARGIRSPDHPVIFSERGIGMTANTVVAWFSRLYDRLGFLGCSSHSGRRTFVTNAARKVGQAGGSLRDVQQLAGHRSLAMTARYIESDSDSQRRLVNLI</sequence>
<evidence type="ECO:0000259" key="5">
    <source>
        <dbReference type="PROSITE" id="PS51898"/>
    </source>
</evidence>
<dbReference type="Proteomes" id="UP000007058">
    <property type="component" value="Chromosome"/>
</dbReference>
<reference evidence="6 7" key="1">
    <citation type="journal article" date="2005" name="DNA Res.">
        <title>Complete genome sequence of the facultative anaerobic magnetotactic bacterium Magnetospirillum sp. strain AMB-1.</title>
        <authorList>
            <person name="Matsunaga T."/>
            <person name="Okamura Y."/>
            <person name="Fukuda Y."/>
            <person name="Wahyudi A.T."/>
            <person name="Murase Y."/>
            <person name="Takeyama H."/>
        </authorList>
    </citation>
    <scope>NUCLEOTIDE SEQUENCE [LARGE SCALE GENOMIC DNA]</scope>
    <source>
        <strain evidence="7">ATCC 700264 / AMB-1</strain>
    </source>
</reference>
<dbReference type="GO" id="GO:0003677">
    <property type="term" value="F:DNA binding"/>
    <property type="evidence" value="ECO:0007669"/>
    <property type="project" value="UniProtKB-KW"/>
</dbReference>